<dbReference type="PROSITE" id="PS50866">
    <property type="entry name" value="GOLD"/>
    <property type="match status" value="1"/>
</dbReference>
<evidence type="ECO:0000256" key="7">
    <source>
        <dbReference type="SAM" id="Phobius"/>
    </source>
</evidence>
<dbReference type="SMART" id="SM01190">
    <property type="entry name" value="EMP24_GP25L"/>
    <property type="match status" value="1"/>
</dbReference>
<feature type="transmembrane region" description="Helical" evidence="7">
    <location>
        <begin position="334"/>
        <end position="356"/>
    </location>
</feature>
<organism evidence="10 11">
    <name type="scientific">Thraustotheca clavata</name>
    <dbReference type="NCBI Taxonomy" id="74557"/>
    <lineage>
        <taxon>Eukaryota</taxon>
        <taxon>Sar</taxon>
        <taxon>Stramenopiles</taxon>
        <taxon>Oomycota</taxon>
        <taxon>Saprolegniomycetes</taxon>
        <taxon>Saprolegniales</taxon>
        <taxon>Achlyaceae</taxon>
        <taxon>Thraustotheca</taxon>
    </lineage>
</organism>
<feature type="chain" id="PRO_5012144838" description="GOLD domain-containing protein" evidence="8">
    <location>
        <begin position="19"/>
        <end position="364"/>
    </location>
</feature>
<dbReference type="GO" id="GO:0016020">
    <property type="term" value="C:membrane"/>
    <property type="evidence" value="ECO:0007669"/>
    <property type="project" value="UniProtKB-SubCell"/>
</dbReference>
<name>A0A1V9ZKJ5_9STRA</name>
<keyword evidence="4 8" id="KW-0732">Signal</keyword>
<keyword evidence="11" id="KW-1185">Reference proteome</keyword>
<feature type="signal peptide" evidence="8">
    <location>
        <begin position="1"/>
        <end position="18"/>
    </location>
</feature>
<comment type="similarity">
    <text evidence="2">Belongs to the EMP24/GP25L family.</text>
</comment>
<evidence type="ECO:0000256" key="3">
    <source>
        <dbReference type="ARBA" id="ARBA00022692"/>
    </source>
</evidence>
<dbReference type="EMBL" id="JNBS01001854">
    <property type="protein sequence ID" value="OQR98508.1"/>
    <property type="molecule type" value="Genomic_DNA"/>
</dbReference>
<keyword evidence="5 7" id="KW-1133">Transmembrane helix</keyword>
<dbReference type="Proteomes" id="UP000243217">
    <property type="component" value="Unassembled WGS sequence"/>
</dbReference>
<keyword evidence="3 7" id="KW-0812">Transmembrane</keyword>
<feature type="domain" description="GOLD" evidence="9">
    <location>
        <begin position="32"/>
        <end position="118"/>
    </location>
</feature>
<dbReference type="AlphaFoldDB" id="A0A1V9ZKJ5"/>
<comment type="subcellular location">
    <subcellularLocation>
        <location evidence="1">Membrane</location>
        <topology evidence="1">Single-pass type I membrane protein</topology>
    </subcellularLocation>
</comment>
<evidence type="ECO:0000259" key="9">
    <source>
        <dbReference type="PROSITE" id="PS50866"/>
    </source>
</evidence>
<dbReference type="OrthoDB" id="62956at2759"/>
<reference evidence="10 11" key="1">
    <citation type="journal article" date="2014" name="Genome Biol. Evol.">
        <title>The secreted proteins of Achlya hypogyna and Thraustotheca clavata identify the ancestral oomycete secretome and reveal gene acquisitions by horizontal gene transfer.</title>
        <authorList>
            <person name="Misner I."/>
            <person name="Blouin N."/>
            <person name="Leonard G."/>
            <person name="Richards T.A."/>
            <person name="Lane C.E."/>
        </authorList>
    </citation>
    <scope>NUCLEOTIDE SEQUENCE [LARGE SCALE GENOMIC DNA]</scope>
    <source>
        <strain evidence="10 11">ATCC 34112</strain>
    </source>
</reference>
<dbReference type="STRING" id="74557.A0A1V9ZKJ5"/>
<comment type="caution">
    <text evidence="10">The sequence shown here is derived from an EMBL/GenBank/DDBJ whole genome shotgun (WGS) entry which is preliminary data.</text>
</comment>
<evidence type="ECO:0000256" key="5">
    <source>
        <dbReference type="ARBA" id="ARBA00022989"/>
    </source>
</evidence>
<proteinExistence type="inferred from homology"/>
<evidence type="ECO:0000256" key="4">
    <source>
        <dbReference type="ARBA" id="ARBA00022729"/>
    </source>
</evidence>
<evidence type="ECO:0000313" key="11">
    <source>
        <dbReference type="Proteomes" id="UP000243217"/>
    </source>
</evidence>
<dbReference type="PANTHER" id="PTHR22811">
    <property type="entry name" value="TRANSMEMBRANE EMP24 DOMAIN-CONTAINING PROTEIN"/>
    <property type="match status" value="1"/>
</dbReference>
<evidence type="ECO:0000256" key="2">
    <source>
        <dbReference type="ARBA" id="ARBA00007104"/>
    </source>
</evidence>
<evidence type="ECO:0000256" key="8">
    <source>
        <dbReference type="SAM" id="SignalP"/>
    </source>
</evidence>
<gene>
    <name evidence="10" type="ORF">THRCLA_06711</name>
</gene>
<dbReference type="InterPro" id="IPR015720">
    <property type="entry name" value="Emp24-like"/>
</dbReference>
<evidence type="ECO:0000256" key="1">
    <source>
        <dbReference type="ARBA" id="ARBA00004479"/>
    </source>
</evidence>
<dbReference type="InterPro" id="IPR009038">
    <property type="entry name" value="GOLD_dom"/>
</dbReference>
<dbReference type="Pfam" id="PF01105">
    <property type="entry name" value="EMP24_GP25L"/>
    <property type="match status" value="2"/>
</dbReference>
<sequence length="364" mass="40376">MRSLLLLVFVALVARVHATSSFIFDMVPALEEECYMENLDARSSQNKLLFRFEIIEPTTYDALSVAIRSPAGRIVDSWNRTTRGHASHTVRESGLYYFCFTKLQGSSKRITVMYAFDFLSVGSRTMTNYPASIASVDQADPTNSIYTDLEAQTVQGKPTKMGFVEFSLAGTSKALIQEKTRIMLSLSVEYTSKPSMDLTISHVKNGLEHPMSWNAMKTHIESYQSSIIQGARAETGGVISFDVTDLVSETLKNDAQSLAFSIQCDEDATARMSGMVGAPVDLWPIITYEDIGQHVMVEIAAFKSRVWDLKGQLSSILSNERHSRNVAESANSSVFSMNIVVNIVLIFMGIAQVFYVRKLLGSGY</sequence>
<accession>A0A1V9ZKJ5</accession>
<protein>
    <recommendedName>
        <fullName evidence="9">GOLD domain-containing protein</fullName>
    </recommendedName>
</protein>
<keyword evidence="6 7" id="KW-0472">Membrane</keyword>
<evidence type="ECO:0000313" key="10">
    <source>
        <dbReference type="EMBL" id="OQR98508.1"/>
    </source>
</evidence>
<evidence type="ECO:0000256" key="6">
    <source>
        <dbReference type="ARBA" id="ARBA00023136"/>
    </source>
</evidence>